<organism evidence="9 10">
    <name type="scientific">Kazachstania africana (strain ATCC 22294 / BCRC 22015 / CBS 2517 / CECT 1963 / NBRC 1671 / NRRL Y-8276)</name>
    <name type="common">Yeast</name>
    <name type="synonym">Kluyveromyces africanus</name>
    <dbReference type="NCBI Taxonomy" id="1071382"/>
    <lineage>
        <taxon>Eukaryota</taxon>
        <taxon>Fungi</taxon>
        <taxon>Dikarya</taxon>
        <taxon>Ascomycota</taxon>
        <taxon>Saccharomycotina</taxon>
        <taxon>Saccharomycetes</taxon>
        <taxon>Saccharomycetales</taxon>
        <taxon>Saccharomycetaceae</taxon>
        <taxon>Kazachstania</taxon>
    </lineage>
</organism>
<evidence type="ECO:0000256" key="5">
    <source>
        <dbReference type="ARBA" id="ARBA00023163"/>
    </source>
</evidence>
<dbReference type="CDD" id="cd12148">
    <property type="entry name" value="fungal_TF_MHR"/>
    <property type="match status" value="1"/>
</dbReference>
<keyword evidence="3" id="KW-0805">Transcription regulation</keyword>
<dbReference type="HOGENOM" id="CLU_015392_0_0_1"/>
<dbReference type="GO" id="GO:0005634">
    <property type="term" value="C:nucleus"/>
    <property type="evidence" value="ECO:0007669"/>
    <property type="project" value="TreeGrafter"/>
</dbReference>
<dbReference type="PANTHER" id="PTHR31069">
    <property type="entry name" value="OLEATE-ACTIVATED TRANSCRIPTION FACTOR 1-RELATED"/>
    <property type="match status" value="1"/>
</dbReference>
<dbReference type="Gene3D" id="4.10.240.10">
    <property type="entry name" value="Zn(2)-C6 fungal-type DNA-binding domain"/>
    <property type="match status" value="1"/>
</dbReference>
<dbReference type="InterPro" id="IPR001138">
    <property type="entry name" value="Zn2Cys6_DnaBD"/>
</dbReference>
<dbReference type="SUPFAM" id="SSF57701">
    <property type="entry name" value="Zn2/Cys6 DNA-binding domain"/>
    <property type="match status" value="1"/>
</dbReference>
<dbReference type="RefSeq" id="XP_003956493.1">
    <property type="nucleotide sequence ID" value="XM_003956444.1"/>
</dbReference>
<dbReference type="SMART" id="SM00066">
    <property type="entry name" value="GAL4"/>
    <property type="match status" value="1"/>
</dbReference>
<evidence type="ECO:0000256" key="2">
    <source>
        <dbReference type="ARBA" id="ARBA00022833"/>
    </source>
</evidence>
<dbReference type="Proteomes" id="UP000005220">
    <property type="component" value="Chromosome 3"/>
</dbReference>
<dbReference type="CDD" id="cd00067">
    <property type="entry name" value="GAL4"/>
    <property type="match status" value="1"/>
</dbReference>
<keyword evidence="6" id="KW-0539">Nucleus</keyword>
<dbReference type="GeneID" id="13885277"/>
<dbReference type="GO" id="GO:0000981">
    <property type="term" value="F:DNA-binding transcription factor activity, RNA polymerase II-specific"/>
    <property type="evidence" value="ECO:0007669"/>
    <property type="project" value="InterPro"/>
</dbReference>
<sequence length="847" mass="98514">MIEKDFRKIRPSYVCVTCRTQKLKCDKQRPSCGRCLKNKRKCVYEINSSLDSLHENSMRSHSNNQISPASSSGHSNATLIENSISSPEALTLTLDTSRIKGKQADNLDLWDPRDMYLSHGYQTYYDFPFGPHSMGQYDPYTRLFCSSVHGSTLTDIQNRLSMISNDLSNSGSNLSTTLVDPSREISPLAFIEKAVIKWVQNASYDNNQIPTDYFDSVYTIGDRMHPKLILLIERLISEISSLLFDKTKTEILLQRFYEDVYPFYPLIEIDLFENSLKKLLEVNTEDRYKINVFGENIRLNLEYLTQFLSIMVVTLRNPSLREQVPTKLALERAQQLQFYAQRLLSLLNGFKYTSEKILCSSLYLFISEYLNPENPEMHITHNFALTLKCLNELSTTLGLFQEPSQFTRCFNTEMPSDSYFLFRRKLWIGLQSIKLQLITADGGCTEQDYKYLNMFIRPKNRNSSSLLPVSFSRTFNPTIEIDKYLFDLSQNKYQLHVLLVQLMNSCSPETAVQNLSVIIENIKQLEEFTECKFPLSKLDEQEDFLLTECTCYNAKFNVKQIENVEILQANILILSSLMNIYNVLMNYFEKKASIEWPEYQNLYHAFFIELINCYLRVLKLVVVYMSGNYSKVISSKHEYVLNKFVSFVMIKIWTIQMSFSLRLSYRRDIMERLNVVNQEDIGVISRLLNSVQDHIQMTVDTITRKFDEQYFGLFQVTLMTRYLIYLIDIKALSKVTNKYWKRAQNDIPEKIIDKITMKWGVSPQDSDYIDYYTHNPEPLSRFTSSLLEKIELLFSSHKIIVRADVPVEVPPGKNAYGEVDSLAPFLESHFDLFSSIIDDNMGELPTI</sequence>
<dbReference type="KEGG" id="kaf:KAFR_0C03660"/>
<name>H2ASK8_KAZAF</name>
<reference evidence="9 10" key="1">
    <citation type="journal article" date="2011" name="Proc. Natl. Acad. Sci. U.S.A.">
        <title>Evolutionary erosion of yeast sex chromosomes by mating-type switching accidents.</title>
        <authorList>
            <person name="Gordon J.L."/>
            <person name="Armisen D."/>
            <person name="Proux-Wera E."/>
            <person name="Oheigeartaigh S.S."/>
            <person name="Byrne K.P."/>
            <person name="Wolfe K.H."/>
        </authorList>
    </citation>
    <scope>NUCLEOTIDE SEQUENCE [LARGE SCALE GENOMIC DNA]</scope>
    <source>
        <strain evidence="10">ATCC 22294 / BCRC 22015 / CBS 2517 / CECT 1963 / NBRC 1671 / NRRL Y-8276</strain>
    </source>
</reference>
<dbReference type="Pfam" id="PF00172">
    <property type="entry name" value="Zn_clus"/>
    <property type="match status" value="1"/>
</dbReference>
<keyword evidence="10" id="KW-1185">Reference proteome</keyword>
<feature type="region of interest" description="Disordered" evidence="7">
    <location>
        <begin position="55"/>
        <end position="74"/>
    </location>
</feature>
<feature type="domain" description="Zn(2)-C6 fungal-type" evidence="8">
    <location>
        <begin position="14"/>
        <end position="44"/>
    </location>
</feature>
<dbReference type="GO" id="GO:0008270">
    <property type="term" value="F:zinc ion binding"/>
    <property type="evidence" value="ECO:0007669"/>
    <property type="project" value="InterPro"/>
</dbReference>
<dbReference type="GO" id="GO:0000978">
    <property type="term" value="F:RNA polymerase II cis-regulatory region sequence-specific DNA binding"/>
    <property type="evidence" value="ECO:0007669"/>
    <property type="project" value="TreeGrafter"/>
</dbReference>
<evidence type="ECO:0000256" key="3">
    <source>
        <dbReference type="ARBA" id="ARBA00023015"/>
    </source>
</evidence>
<evidence type="ECO:0000313" key="9">
    <source>
        <dbReference type="EMBL" id="CCF57358.1"/>
    </source>
</evidence>
<dbReference type="PROSITE" id="PS50048">
    <property type="entry name" value="ZN2_CY6_FUNGAL_2"/>
    <property type="match status" value="1"/>
</dbReference>
<dbReference type="InterPro" id="IPR050675">
    <property type="entry name" value="OAF3"/>
</dbReference>
<dbReference type="eggNOG" id="ENOG502QW8X">
    <property type="taxonomic scope" value="Eukaryota"/>
</dbReference>
<evidence type="ECO:0000256" key="7">
    <source>
        <dbReference type="SAM" id="MobiDB-lite"/>
    </source>
</evidence>
<protein>
    <recommendedName>
        <fullName evidence="8">Zn(2)-C6 fungal-type domain-containing protein</fullName>
    </recommendedName>
</protein>
<dbReference type="InParanoid" id="H2ASK8"/>
<accession>H2ASK8</accession>
<dbReference type="InterPro" id="IPR036864">
    <property type="entry name" value="Zn2-C6_fun-type_DNA-bd_sf"/>
</dbReference>
<evidence type="ECO:0000256" key="4">
    <source>
        <dbReference type="ARBA" id="ARBA00023125"/>
    </source>
</evidence>
<dbReference type="FunCoup" id="H2ASK8">
    <property type="interactions" value="267"/>
</dbReference>
<evidence type="ECO:0000256" key="6">
    <source>
        <dbReference type="ARBA" id="ARBA00023242"/>
    </source>
</evidence>
<keyword evidence="2" id="KW-0862">Zinc</keyword>
<feature type="compositionally biased region" description="Polar residues" evidence="7">
    <location>
        <begin position="59"/>
        <end position="74"/>
    </location>
</feature>
<evidence type="ECO:0000256" key="1">
    <source>
        <dbReference type="ARBA" id="ARBA00022723"/>
    </source>
</evidence>
<dbReference type="GO" id="GO:0045944">
    <property type="term" value="P:positive regulation of transcription by RNA polymerase II"/>
    <property type="evidence" value="ECO:0007669"/>
    <property type="project" value="TreeGrafter"/>
</dbReference>
<keyword evidence="1" id="KW-0479">Metal-binding</keyword>
<dbReference type="PANTHER" id="PTHR31069:SF29">
    <property type="entry name" value="OLEATE-ACTIVATED TRANSCRIPTION FACTOR 1-RELATED"/>
    <property type="match status" value="1"/>
</dbReference>
<keyword evidence="5" id="KW-0804">Transcription</keyword>
<dbReference type="EMBL" id="HE650823">
    <property type="protein sequence ID" value="CCF57358.1"/>
    <property type="molecule type" value="Genomic_DNA"/>
</dbReference>
<dbReference type="PROSITE" id="PS00463">
    <property type="entry name" value="ZN2_CY6_FUNGAL_1"/>
    <property type="match status" value="1"/>
</dbReference>
<dbReference type="AlphaFoldDB" id="H2ASK8"/>
<gene>
    <name evidence="9" type="primary">KAFR0C03660</name>
    <name evidence="9" type="ORF">KAFR_0C03660</name>
</gene>
<proteinExistence type="predicted"/>
<keyword evidence="4" id="KW-0238">DNA-binding</keyword>
<dbReference type="OrthoDB" id="2943660at2759"/>
<evidence type="ECO:0000313" key="10">
    <source>
        <dbReference type="Proteomes" id="UP000005220"/>
    </source>
</evidence>
<evidence type="ECO:0000259" key="8">
    <source>
        <dbReference type="PROSITE" id="PS50048"/>
    </source>
</evidence>